<organism evidence="1">
    <name type="scientific">Anguilla anguilla</name>
    <name type="common">European freshwater eel</name>
    <name type="synonym">Muraena anguilla</name>
    <dbReference type="NCBI Taxonomy" id="7936"/>
    <lineage>
        <taxon>Eukaryota</taxon>
        <taxon>Metazoa</taxon>
        <taxon>Chordata</taxon>
        <taxon>Craniata</taxon>
        <taxon>Vertebrata</taxon>
        <taxon>Euteleostomi</taxon>
        <taxon>Actinopterygii</taxon>
        <taxon>Neopterygii</taxon>
        <taxon>Teleostei</taxon>
        <taxon>Anguilliformes</taxon>
        <taxon>Anguillidae</taxon>
        <taxon>Anguilla</taxon>
    </lineage>
</organism>
<dbReference type="AlphaFoldDB" id="A0A0E9UIY2"/>
<proteinExistence type="predicted"/>
<dbReference type="EMBL" id="GBXM01043634">
    <property type="protein sequence ID" value="JAH64943.1"/>
    <property type="molecule type" value="Transcribed_RNA"/>
</dbReference>
<name>A0A0E9UIY2_ANGAN</name>
<reference evidence="1" key="2">
    <citation type="journal article" date="2015" name="Fish Shellfish Immunol.">
        <title>Early steps in the European eel (Anguilla anguilla)-Vibrio vulnificus interaction in the gills: Role of the RtxA13 toxin.</title>
        <authorList>
            <person name="Callol A."/>
            <person name="Pajuelo D."/>
            <person name="Ebbesson L."/>
            <person name="Teles M."/>
            <person name="MacKenzie S."/>
            <person name="Amaro C."/>
        </authorList>
    </citation>
    <scope>NUCLEOTIDE SEQUENCE</scope>
</reference>
<reference evidence="1" key="1">
    <citation type="submission" date="2014-11" db="EMBL/GenBank/DDBJ databases">
        <authorList>
            <person name="Amaro Gonzalez C."/>
        </authorList>
    </citation>
    <scope>NUCLEOTIDE SEQUENCE</scope>
</reference>
<sequence length="40" mass="4300">MHCSPYAGILYANVSVWSTSNIHLSSFFLGCIAPEKGGKI</sequence>
<accession>A0A0E9UIY2</accession>
<protein>
    <submittedName>
        <fullName evidence="1">Uncharacterized protein</fullName>
    </submittedName>
</protein>
<evidence type="ECO:0000313" key="1">
    <source>
        <dbReference type="EMBL" id="JAH64943.1"/>
    </source>
</evidence>